<proteinExistence type="predicted"/>
<keyword evidence="1" id="KW-0472">Membrane</keyword>
<keyword evidence="3" id="KW-1185">Reference proteome</keyword>
<evidence type="ECO:0000256" key="1">
    <source>
        <dbReference type="SAM" id="Phobius"/>
    </source>
</evidence>
<feature type="transmembrane region" description="Helical" evidence="1">
    <location>
        <begin position="36"/>
        <end position="60"/>
    </location>
</feature>
<sequence length="65" mass="7857">MFFSIFVIIKVITIMVLIHKFWVFDKRLKPLTLFQFWLLAITNFIYVLCLQDTVSFTQAYPSRLH</sequence>
<dbReference type="Proteomes" id="UP001201273">
    <property type="component" value="Unassembled WGS sequence"/>
</dbReference>
<reference evidence="2 3" key="1">
    <citation type="journal article" date="2022" name="Environ. Microbiol. Rep.">
        <title>Eco-phylogenetic analyses reveal divergent evolution of vitamin B12 metabolism in the marine bacterial family 'Psychromonadaceae'.</title>
        <authorList>
            <person name="Jin X."/>
            <person name="Yang Y."/>
            <person name="Cao H."/>
            <person name="Gao B."/>
            <person name="Zhao Z."/>
        </authorList>
    </citation>
    <scope>NUCLEOTIDE SEQUENCE [LARGE SCALE GENOMIC DNA]</scope>
    <source>
        <strain evidence="2 3">MKS20</strain>
    </source>
</reference>
<comment type="caution">
    <text evidence="2">The sequence shown here is derived from an EMBL/GenBank/DDBJ whole genome shotgun (WGS) entry which is preliminary data.</text>
</comment>
<evidence type="ECO:0000313" key="3">
    <source>
        <dbReference type="Proteomes" id="UP001201273"/>
    </source>
</evidence>
<feature type="transmembrane region" description="Helical" evidence="1">
    <location>
        <begin position="6"/>
        <end position="24"/>
    </location>
</feature>
<name>A0ABS8W662_9GAMM</name>
<dbReference type="EMBL" id="JAIMJA010000005">
    <property type="protein sequence ID" value="MCE2594466.1"/>
    <property type="molecule type" value="Genomic_DNA"/>
</dbReference>
<keyword evidence="1" id="KW-1133">Transmembrane helix</keyword>
<organism evidence="2 3">
    <name type="scientific">Motilimonas cestriensis</name>
    <dbReference type="NCBI Taxonomy" id="2742685"/>
    <lineage>
        <taxon>Bacteria</taxon>
        <taxon>Pseudomonadati</taxon>
        <taxon>Pseudomonadota</taxon>
        <taxon>Gammaproteobacteria</taxon>
        <taxon>Alteromonadales</taxon>
        <taxon>Alteromonadales genera incertae sedis</taxon>
        <taxon>Motilimonas</taxon>
    </lineage>
</organism>
<protein>
    <submittedName>
        <fullName evidence="2">Uncharacterized protein</fullName>
    </submittedName>
</protein>
<keyword evidence="1" id="KW-0812">Transmembrane</keyword>
<accession>A0ABS8W662</accession>
<dbReference type="RefSeq" id="WP_233052007.1">
    <property type="nucleotide sequence ID" value="NZ_JAIMJA010000005.1"/>
</dbReference>
<evidence type="ECO:0000313" key="2">
    <source>
        <dbReference type="EMBL" id="MCE2594466.1"/>
    </source>
</evidence>
<gene>
    <name evidence="2" type="ORF">K6Y31_06535</name>
</gene>